<proteinExistence type="predicted"/>
<feature type="non-terminal residue" evidence="1">
    <location>
        <position position="1"/>
    </location>
</feature>
<gene>
    <name evidence="1" type="ORF">K443DRAFT_60747</name>
</gene>
<dbReference type="HOGENOM" id="CLU_186480_1_0_1"/>
<reference evidence="2" key="2">
    <citation type="submission" date="2015-01" db="EMBL/GenBank/DDBJ databases">
        <title>Evolutionary Origins and Diversification of the Mycorrhizal Mutualists.</title>
        <authorList>
            <consortium name="DOE Joint Genome Institute"/>
            <consortium name="Mycorrhizal Genomics Consortium"/>
            <person name="Kohler A."/>
            <person name="Kuo A."/>
            <person name="Nagy L.G."/>
            <person name="Floudas D."/>
            <person name="Copeland A."/>
            <person name="Barry K.W."/>
            <person name="Cichocki N."/>
            <person name="Veneault-Fourrey C."/>
            <person name="LaButti K."/>
            <person name="Lindquist E.A."/>
            <person name="Lipzen A."/>
            <person name="Lundell T."/>
            <person name="Morin E."/>
            <person name="Murat C."/>
            <person name="Riley R."/>
            <person name="Ohm R."/>
            <person name="Sun H."/>
            <person name="Tunlid A."/>
            <person name="Henrissat B."/>
            <person name="Grigoriev I.V."/>
            <person name="Hibbett D.S."/>
            <person name="Martin F."/>
        </authorList>
    </citation>
    <scope>NUCLEOTIDE SEQUENCE [LARGE SCALE GENOMIC DNA]</scope>
    <source>
        <strain evidence="2">LaAM-08-1</strain>
    </source>
</reference>
<sequence length="57" mass="6462">EAVQHAVRRKATFDRKVLKSKAGVVEFKKGQLVQVYNNKLAQTLSAERKITPLWSPP</sequence>
<reference evidence="1 2" key="1">
    <citation type="submission" date="2014-04" db="EMBL/GenBank/DDBJ databases">
        <authorList>
            <consortium name="DOE Joint Genome Institute"/>
            <person name="Kuo A."/>
            <person name="Kohler A."/>
            <person name="Nagy L.G."/>
            <person name="Floudas D."/>
            <person name="Copeland A."/>
            <person name="Barry K.W."/>
            <person name="Cichocki N."/>
            <person name="Veneault-Fourrey C."/>
            <person name="LaButti K."/>
            <person name="Lindquist E.A."/>
            <person name="Lipzen A."/>
            <person name="Lundell T."/>
            <person name="Morin E."/>
            <person name="Murat C."/>
            <person name="Sun H."/>
            <person name="Tunlid A."/>
            <person name="Henrissat B."/>
            <person name="Grigoriev I.V."/>
            <person name="Hibbett D.S."/>
            <person name="Martin F."/>
            <person name="Nordberg H.P."/>
            <person name="Cantor M.N."/>
            <person name="Hua S.X."/>
        </authorList>
    </citation>
    <scope>NUCLEOTIDE SEQUENCE [LARGE SCALE GENOMIC DNA]</scope>
    <source>
        <strain evidence="1 2">LaAM-08-1</strain>
    </source>
</reference>
<evidence type="ECO:0000313" key="1">
    <source>
        <dbReference type="EMBL" id="KIK00110.1"/>
    </source>
</evidence>
<dbReference type="EMBL" id="KN838632">
    <property type="protein sequence ID" value="KIK00110.1"/>
    <property type="molecule type" value="Genomic_DNA"/>
</dbReference>
<name>A0A0C9WPU3_9AGAR</name>
<evidence type="ECO:0000313" key="2">
    <source>
        <dbReference type="Proteomes" id="UP000054477"/>
    </source>
</evidence>
<dbReference type="AlphaFoldDB" id="A0A0C9WPU3"/>
<accession>A0A0C9WPU3</accession>
<keyword evidence="2" id="KW-1185">Reference proteome</keyword>
<dbReference type="OrthoDB" id="3237746at2759"/>
<feature type="non-terminal residue" evidence="1">
    <location>
        <position position="57"/>
    </location>
</feature>
<organism evidence="1 2">
    <name type="scientific">Laccaria amethystina LaAM-08-1</name>
    <dbReference type="NCBI Taxonomy" id="1095629"/>
    <lineage>
        <taxon>Eukaryota</taxon>
        <taxon>Fungi</taxon>
        <taxon>Dikarya</taxon>
        <taxon>Basidiomycota</taxon>
        <taxon>Agaricomycotina</taxon>
        <taxon>Agaricomycetes</taxon>
        <taxon>Agaricomycetidae</taxon>
        <taxon>Agaricales</taxon>
        <taxon>Agaricineae</taxon>
        <taxon>Hydnangiaceae</taxon>
        <taxon>Laccaria</taxon>
    </lineage>
</organism>
<protein>
    <submittedName>
        <fullName evidence="1">Uncharacterized protein</fullName>
    </submittedName>
</protein>
<dbReference type="Proteomes" id="UP000054477">
    <property type="component" value="Unassembled WGS sequence"/>
</dbReference>